<keyword evidence="2" id="KW-1185">Reference proteome</keyword>
<dbReference type="AlphaFoldDB" id="A0ABD3EPJ7"/>
<proteinExistence type="predicted"/>
<gene>
    <name evidence="1" type="ORF">CASFOL_000816</name>
</gene>
<name>A0ABD3EPJ7_9LAMI</name>
<organism evidence="1 2">
    <name type="scientific">Castilleja foliolosa</name>
    <dbReference type="NCBI Taxonomy" id="1961234"/>
    <lineage>
        <taxon>Eukaryota</taxon>
        <taxon>Viridiplantae</taxon>
        <taxon>Streptophyta</taxon>
        <taxon>Embryophyta</taxon>
        <taxon>Tracheophyta</taxon>
        <taxon>Spermatophyta</taxon>
        <taxon>Magnoliopsida</taxon>
        <taxon>eudicotyledons</taxon>
        <taxon>Gunneridae</taxon>
        <taxon>Pentapetalae</taxon>
        <taxon>asterids</taxon>
        <taxon>lamiids</taxon>
        <taxon>Lamiales</taxon>
        <taxon>Orobanchaceae</taxon>
        <taxon>Pedicularideae</taxon>
        <taxon>Castillejinae</taxon>
        <taxon>Castilleja</taxon>
    </lineage>
</organism>
<dbReference type="EMBL" id="JAVIJP010000002">
    <property type="protein sequence ID" value="KAL3655030.1"/>
    <property type="molecule type" value="Genomic_DNA"/>
</dbReference>
<evidence type="ECO:0000313" key="2">
    <source>
        <dbReference type="Proteomes" id="UP001632038"/>
    </source>
</evidence>
<sequence length="35" mass="4254">MGTDFKYQYAETWFRMVVSMSCIQLRLYTQMPNTL</sequence>
<accession>A0ABD3EPJ7</accession>
<comment type="caution">
    <text evidence="1">The sequence shown here is derived from an EMBL/GenBank/DDBJ whole genome shotgun (WGS) entry which is preliminary data.</text>
</comment>
<protein>
    <submittedName>
        <fullName evidence="1">Uncharacterized protein</fullName>
    </submittedName>
</protein>
<reference evidence="2" key="1">
    <citation type="journal article" date="2024" name="IScience">
        <title>Strigolactones Initiate the Formation of Haustorium-like Structures in Castilleja.</title>
        <authorList>
            <person name="Buerger M."/>
            <person name="Peterson D."/>
            <person name="Chory J."/>
        </authorList>
    </citation>
    <scope>NUCLEOTIDE SEQUENCE [LARGE SCALE GENOMIC DNA]</scope>
</reference>
<dbReference type="Proteomes" id="UP001632038">
    <property type="component" value="Unassembled WGS sequence"/>
</dbReference>
<evidence type="ECO:0000313" key="1">
    <source>
        <dbReference type="EMBL" id="KAL3655030.1"/>
    </source>
</evidence>